<feature type="region of interest" description="Disordered" evidence="1">
    <location>
        <begin position="218"/>
        <end position="387"/>
    </location>
</feature>
<feature type="region of interest" description="Disordered" evidence="1">
    <location>
        <begin position="1"/>
        <end position="32"/>
    </location>
</feature>
<gene>
    <name evidence="2" type="ORF">HZH68_006583</name>
</gene>
<feature type="compositionally biased region" description="Basic and acidic residues" evidence="1">
    <location>
        <begin position="95"/>
        <end position="108"/>
    </location>
</feature>
<accession>A0A834ND76</accession>
<evidence type="ECO:0000256" key="1">
    <source>
        <dbReference type="SAM" id="MobiDB-lite"/>
    </source>
</evidence>
<feature type="region of interest" description="Disordered" evidence="1">
    <location>
        <begin position="45"/>
        <end position="195"/>
    </location>
</feature>
<evidence type="ECO:0000313" key="3">
    <source>
        <dbReference type="Proteomes" id="UP000617340"/>
    </source>
</evidence>
<reference evidence="2" key="1">
    <citation type="journal article" date="2020" name="G3 (Bethesda)">
        <title>High-Quality Assemblies for Three Invasive Social Wasps from the &lt;i&gt;Vespula&lt;/i&gt; Genus.</title>
        <authorList>
            <person name="Harrop T.W.R."/>
            <person name="Guhlin J."/>
            <person name="McLaughlin G.M."/>
            <person name="Permina E."/>
            <person name="Stockwell P."/>
            <person name="Gilligan J."/>
            <person name="Le Lec M.F."/>
            <person name="Gruber M.A.M."/>
            <person name="Quinn O."/>
            <person name="Lovegrove M."/>
            <person name="Duncan E.J."/>
            <person name="Remnant E.J."/>
            <person name="Van Eeckhoven J."/>
            <person name="Graham B."/>
            <person name="Knapp R.A."/>
            <person name="Langford K.W."/>
            <person name="Kronenberg Z."/>
            <person name="Press M.O."/>
            <person name="Eacker S.M."/>
            <person name="Wilson-Rankin E.E."/>
            <person name="Purcell J."/>
            <person name="Lester P.J."/>
            <person name="Dearden P.K."/>
        </authorList>
    </citation>
    <scope>NUCLEOTIDE SEQUENCE</scope>
    <source>
        <strain evidence="2">Linc-1</strain>
    </source>
</reference>
<feature type="compositionally biased region" description="Acidic residues" evidence="1">
    <location>
        <begin position="59"/>
        <end position="68"/>
    </location>
</feature>
<dbReference type="Proteomes" id="UP000617340">
    <property type="component" value="Unassembled WGS sequence"/>
</dbReference>
<dbReference type="EMBL" id="JACSDZ010000005">
    <property type="protein sequence ID" value="KAF7403789.1"/>
    <property type="molecule type" value="Genomic_DNA"/>
</dbReference>
<proteinExistence type="predicted"/>
<name>A0A834ND76_VESGE</name>
<sequence length="387" mass="42859">MAPRRNAKQADVEPVEKVAETGDVSPPKRTKVVKPLSVSLEQLKDTRSMRSTKTRNAEETEEIIEPESEPIKKSRARNKVVPAKSTKLASQEQTTKSERNVKKGKAIEDISSSNDPNDPVIETNDSISQKIPAKKTRGKTVMIKAGTTDNIEAKAKPKTRAKKTETPKDTDTEVVSTKEKKKNVAEKVPKETKTKVKPLKKVVEKNDTIVVEVKKKTNAKAKTTENNISKVEKSTVNEEKKAKSQGTRKMRNQADNIPDMIENNVEETNDSKPVKGRQKKVNKDNAIITDTSKKGRGKKETVTAVVKNLEEKESENAELSSSEEEKESESVEVLSKTNNVQKLTNNIDNESPNSENEDSTELDTPGLNKNKIEDSISDGKDNASTSE</sequence>
<feature type="compositionally biased region" description="Basic and acidic residues" evidence="1">
    <location>
        <begin position="230"/>
        <end position="242"/>
    </location>
</feature>
<feature type="compositionally biased region" description="Basic and acidic residues" evidence="1">
    <location>
        <begin position="8"/>
        <end position="20"/>
    </location>
</feature>
<keyword evidence="3" id="KW-1185">Reference proteome</keyword>
<feature type="compositionally biased region" description="Polar residues" evidence="1">
    <location>
        <begin position="337"/>
        <end position="354"/>
    </location>
</feature>
<comment type="caution">
    <text evidence="2">The sequence shown here is derived from an EMBL/GenBank/DDBJ whole genome shotgun (WGS) entry which is preliminary data.</text>
</comment>
<organism evidence="2 3">
    <name type="scientific">Vespula germanica</name>
    <name type="common">German yellow jacket</name>
    <name type="synonym">Paravespula germanica</name>
    <dbReference type="NCBI Taxonomy" id="30212"/>
    <lineage>
        <taxon>Eukaryota</taxon>
        <taxon>Metazoa</taxon>
        <taxon>Ecdysozoa</taxon>
        <taxon>Arthropoda</taxon>
        <taxon>Hexapoda</taxon>
        <taxon>Insecta</taxon>
        <taxon>Pterygota</taxon>
        <taxon>Neoptera</taxon>
        <taxon>Endopterygota</taxon>
        <taxon>Hymenoptera</taxon>
        <taxon>Apocrita</taxon>
        <taxon>Aculeata</taxon>
        <taxon>Vespoidea</taxon>
        <taxon>Vespidae</taxon>
        <taxon>Vespinae</taxon>
        <taxon>Vespula</taxon>
    </lineage>
</organism>
<evidence type="ECO:0000313" key="2">
    <source>
        <dbReference type="EMBL" id="KAF7403789.1"/>
    </source>
</evidence>
<feature type="compositionally biased region" description="Basic and acidic residues" evidence="1">
    <location>
        <begin position="162"/>
        <end position="194"/>
    </location>
</feature>
<protein>
    <submittedName>
        <fullName evidence="2">Uncharacterized protein</fullName>
    </submittedName>
</protein>
<feature type="compositionally biased region" description="Basic and acidic residues" evidence="1">
    <location>
        <begin position="370"/>
        <end position="381"/>
    </location>
</feature>
<dbReference type="AlphaFoldDB" id="A0A834ND76"/>